<sequence length="1118" mass="109960">MGSLTDRFRRGGEPSPTVGSATATGTPDRAPSADGGAANVPHTDAGFLALPPLGSATGPIAHTIQRDGAAWMSTWRQPTFMTGVDHLVDPDAPSGVVADLVRPGQPRTRPAAQDLTLAPLDPDPAEAEVTGDPTDSVTQQPPTRSTATGSRATGSRATGGGAGAGTRLGTALRSTVQRLFGGSAPASRDVPTSPPAERPELVLRQPARPAGEDRAPSGTGSVPAHAAPAHAAPAHAAPAITAPMRTAPVVTAPAGTAPVGVGTAPAGTAPAGITAPVRVQRSTAASGPEPTADTAVAAGSVPVPLDEPTVVRPAGPPVPLAGLRTLPLAVGPVPTAPMTRSDPPWLAPERVLRPVNDPTTALAVRVQRAPESPVETAASESGRATAHGPEPTSAPAPTVPSADAPAADATPTDATTTDATTGSPVGPLSGVPRVTSTVEASPPVRPTTRQVQRVTADPPVRSARPTPTRSPDGSGEQGPVAPSSSATPEPPPAAQATPASPPRTRRLGLGAPLASGDLPVHLQRAVGAPGGGTPGSGAGTESVGPSAATAETPPAPMYRSARSLARDESADRPAELRQVTIDSTDASASPAEPPREERAPLPASDSAEQTSPILGAGPSLTVDPSLTASPSLTAGQPVDAPAPTTPGEPLAVQTIPLAAAPTGAAPRTSTHAGTPTTATGAGVVSGPVGGTGNPRNTTAGSAPADSTDDGSATARTTESASETAIGNATDRTAETSHLDVVVARTPDSPYHGALDAPLRTAAGHVSEPDDGPASATAPVQPTHADPDHGRGPVSAPVPPASATTAPVATAPPVAPAPPVRTARPVLAQRLLSGQLPGTSPFDPVAPGPDTVVPARLSSTARRPAGSNATATGPTATFTPGAAGATAKGPTGSMATLGTAAGATPSPFSGAYAEPGRSTDMAPSWQRDLTPAQRSRQADIAPTDTLTISRIAYPASSRRFAPRGSMSSAATPAGSIASAANPMGAMPGGGMPGTSPADIAMVLPRAPADPRPDATTTALSASAYSEGAATSDAATPPTDTATTTAATPTTTATTTAAMSTGADALTGGATDLTGAASGGIDSAAIDVLAHRVYPAIARRIRAELRLDRERLGGLADRSR</sequence>
<feature type="compositionally biased region" description="Low complexity" evidence="1">
    <location>
        <begin position="143"/>
        <end position="156"/>
    </location>
</feature>
<dbReference type="RefSeq" id="WP_192754858.1">
    <property type="nucleotide sequence ID" value="NZ_BAABJL010000176.1"/>
</dbReference>
<keyword evidence="3" id="KW-1185">Reference proteome</keyword>
<feature type="compositionally biased region" description="Low complexity" evidence="1">
    <location>
        <begin position="868"/>
        <end position="891"/>
    </location>
</feature>
<feature type="compositionally biased region" description="Basic and acidic residues" evidence="1">
    <location>
        <begin position="564"/>
        <end position="575"/>
    </location>
</feature>
<dbReference type="Proteomes" id="UP000638648">
    <property type="component" value="Unassembled WGS sequence"/>
</dbReference>
<feature type="compositionally biased region" description="Gly residues" evidence="1">
    <location>
        <begin position="157"/>
        <end position="166"/>
    </location>
</feature>
<feature type="compositionally biased region" description="Low complexity" evidence="1">
    <location>
        <begin position="800"/>
        <end position="811"/>
    </location>
</feature>
<feature type="compositionally biased region" description="Low complexity" evidence="1">
    <location>
        <begin position="1012"/>
        <end position="1053"/>
    </location>
</feature>
<feature type="compositionally biased region" description="Low complexity" evidence="1">
    <location>
        <begin position="711"/>
        <end position="724"/>
    </location>
</feature>
<feature type="region of interest" description="Disordered" evidence="1">
    <location>
        <begin position="365"/>
        <end position="732"/>
    </location>
</feature>
<name>A0A927RGZ1_9ACTN</name>
<feature type="compositionally biased region" description="Basic and acidic residues" evidence="1">
    <location>
        <begin position="1"/>
        <end position="12"/>
    </location>
</feature>
<accession>A0A927RGZ1</accession>
<evidence type="ECO:0000313" key="2">
    <source>
        <dbReference type="EMBL" id="MBE1611685.1"/>
    </source>
</evidence>
<comment type="caution">
    <text evidence="2">The sequence shown here is derived from an EMBL/GenBank/DDBJ whole genome shotgun (WGS) entry which is preliminary data.</text>
</comment>
<evidence type="ECO:0000256" key="1">
    <source>
        <dbReference type="SAM" id="MobiDB-lite"/>
    </source>
</evidence>
<feature type="region of interest" description="Disordered" evidence="1">
    <location>
        <begin position="101"/>
        <end position="168"/>
    </location>
</feature>
<dbReference type="EMBL" id="JADBEM010000001">
    <property type="protein sequence ID" value="MBE1611685.1"/>
    <property type="molecule type" value="Genomic_DNA"/>
</dbReference>
<feature type="compositionally biased region" description="Gly residues" evidence="1">
    <location>
        <begin position="528"/>
        <end position="538"/>
    </location>
</feature>
<feature type="region of interest" description="Disordered" evidence="1">
    <location>
        <begin position="762"/>
        <end position="819"/>
    </location>
</feature>
<feature type="region of interest" description="Disordered" evidence="1">
    <location>
        <begin position="833"/>
        <end position="942"/>
    </location>
</feature>
<dbReference type="AlphaFoldDB" id="A0A927RGZ1"/>
<proteinExistence type="predicted"/>
<feature type="region of interest" description="Disordered" evidence="1">
    <location>
        <begin position="1"/>
        <end position="40"/>
    </location>
</feature>
<protein>
    <submittedName>
        <fullName evidence="2">Uncharacterized protein</fullName>
    </submittedName>
</protein>
<organism evidence="2 3">
    <name type="scientific">Actinopolymorpha pittospori</name>
    <dbReference type="NCBI Taxonomy" id="648752"/>
    <lineage>
        <taxon>Bacteria</taxon>
        <taxon>Bacillati</taxon>
        <taxon>Actinomycetota</taxon>
        <taxon>Actinomycetes</taxon>
        <taxon>Propionibacteriales</taxon>
        <taxon>Actinopolymorphaceae</taxon>
        <taxon>Actinopolymorpha</taxon>
    </lineage>
</organism>
<gene>
    <name evidence="2" type="ORF">HEB94_008533</name>
</gene>
<feature type="region of interest" description="Disordered" evidence="1">
    <location>
        <begin position="182"/>
        <end position="235"/>
    </location>
</feature>
<feature type="region of interest" description="Disordered" evidence="1">
    <location>
        <begin position="1004"/>
        <end position="1053"/>
    </location>
</feature>
<evidence type="ECO:0000313" key="3">
    <source>
        <dbReference type="Proteomes" id="UP000638648"/>
    </source>
</evidence>
<feature type="compositionally biased region" description="Low complexity" evidence="1">
    <location>
        <begin position="668"/>
        <end position="686"/>
    </location>
</feature>
<feature type="compositionally biased region" description="Polar residues" evidence="1">
    <location>
        <begin position="133"/>
        <end position="142"/>
    </location>
</feature>
<reference evidence="2" key="1">
    <citation type="submission" date="2020-10" db="EMBL/GenBank/DDBJ databases">
        <title>Sequencing the genomes of 1000 actinobacteria strains.</title>
        <authorList>
            <person name="Klenk H.-P."/>
        </authorList>
    </citation>
    <scope>NUCLEOTIDE SEQUENCE</scope>
    <source>
        <strain evidence="2">DSM 45354</strain>
    </source>
</reference>
<feature type="compositionally biased region" description="Polar residues" evidence="1">
    <location>
        <begin position="622"/>
        <end position="634"/>
    </location>
</feature>
<feature type="compositionally biased region" description="Low complexity" evidence="1">
    <location>
        <begin position="399"/>
        <end position="421"/>
    </location>
</feature>
<feature type="compositionally biased region" description="Low complexity" evidence="1">
    <location>
        <begin position="223"/>
        <end position="235"/>
    </location>
</feature>